<organism evidence="2 3">
    <name type="scientific">Oryza meyeriana var. granulata</name>
    <dbReference type="NCBI Taxonomy" id="110450"/>
    <lineage>
        <taxon>Eukaryota</taxon>
        <taxon>Viridiplantae</taxon>
        <taxon>Streptophyta</taxon>
        <taxon>Embryophyta</taxon>
        <taxon>Tracheophyta</taxon>
        <taxon>Spermatophyta</taxon>
        <taxon>Magnoliopsida</taxon>
        <taxon>Liliopsida</taxon>
        <taxon>Poales</taxon>
        <taxon>Poaceae</taxon>
        <taxon>BOP clade</taxon>
        <taxon>Oryzoideae</taxon>
        <taxon>Oryzeae</taxon>
        <taxon>Oryzinae</taxon>
        <taxon>Oryza</taxon>
        <taxon>Oryza meyeriana</taxon>
    </lineage>
</organism>
<evidence type="ECO:0000313" key="2">
    <source>
        <dbReference type="EMBL" id="KAF0891786.1"/>
    </source>
</evidence>
<evidence type="ECO:0000313" key="3">
    <source>
        <dbReference type="Proteomes" id="UP000479710"/>
    </source>
</evidence>
<sequence length="84" mass="8794">MKKGEACSHTPPIPTPDRAARHPQPFRARNQEGRRSALDLDNAVNRLVLDSPGAARNAGKGGDRDDGGLVSAGSFVVVTATVAF</sequence>
<comment type="caution">
    <text evidence="2">The sequence shown here is derived from an EMBL/GenBank/DDBJ whole genome shotgun (WGS) entry which is preliminary data.</text>
</comment>
<reference evidence="2 3" key="1">
    <citation type="submission" date="2019-11" db="EMBL/GenBank/DDBJ databases">
        <title>Whole genome sequence of Oryza granulata.</title>
        <authorList>
            <person name="Li W."/>
        </authorList>
    </citation>
    <scope>NUCLEOTIDE SEQUENCE [LARGE SCALE GENOMIC DNA]</scope>
    <source>
        <strain evidence="3">cv. Menghai</strain>
        <tissue evidence="2">Leaf</tissue>
    </source>
</reference>
<feature type="region of interest" description="Disordered" evidence="1">
    <location>
        <begin position="1"/>
        <end position="70"/>
    </location>
</feature>
<feature type="compositionally biased region" description="Basic and acidic residues" evidence="1">
    <location>
        <begin position="29"/>
        <end position="38"/>
    </location>
</feature>
<protein>
    <submittedName>
        <fullName evidence="2">Uncharacterized protein</fullName>
    </submittedName>
</protein>
<proteinExistence type="predicted"/>
<keyword evidence="3" id="KW-1185">Reference proteome</keyword>
<dbReference type="EMBL" id="SPHZ02000011">
    <property type="protein sequence ID" value="KAF0891786.1"/>
    <property type="molecule type" value="Genomic_DNA"/>
</dbReference>
<gene>
    <name evidence="2" type="ORF">E2562_010970</name>
</gene>
<dbReference type="Proteomes" id="UP000479710">
    <property type="component" value="Unassembled WGS sequence"/>
</dbReference>
<name>A0A6G1BV46_9ORYZ</name>
<dbReference type="AlphaFoldDB" id="A0A6G1BV46"/>
<evidence type="ECO:0000256" key="1">
    <source>
        <dbReference type="SAM" id="MobiDB-lite"/>
    </source>
</evidence>
<accession>A0A6G1BV46</accession>